<protein>
    <recommendedName>
        <fullName evidence="3">Zn(2)-C6 fungal-type domain-containing protein</fullName>
    </recommendedName>
</protein>
<keyword evidence="1" id="KW-0539">Nucleus</keyword>
<dbReference type="GO" id="GO:0008270">
    <property type="term" value="F:zinc ion binding"/>
    <property type="evidence" value="ECO:0007669"/>
    <property type="project" value="InterPro"/>
</dbReference>
<name>A0AAD8V1L3_9PEZI</name>
<proteinExistence type="predicted"/>
<dbReference type="AlphaFoldDB" id="A0AAD8V1L3"/>
<dbReference type="SMART" id="SM00066">
    <property type="entry name" value="GAL4"/>
    <property type="match status" value="1"/>
</dbReference>
<dbReference type="SUPFAM" id="SSF57701">
    <property type="entry name" value="Zn2/Cys6 DNA-binding domain"/>
    <property type="match status" value="1"/>
</dbReference>
<reference evidence="4" key="1">
    <citation type="submission" date="2021-06" db="EMBL/GenBank/DDBJ databases">
        <title>Comparative genomics, transcriptomics and evolutionary studies reveal genomic signatures of adaptation to plant cell wall in hemibiotrophic fungi.</title>
        <authorList>
            <consortium name="DOE Joint Genome Institute"/>
            <person name="Baroncelli R."/>
            <person name="Diaz J.F."/>
            <person name="Benocci T."/>
            <person name="Peng M."/>
            <person name="Battaglia E."/>
            <person name="Haridas S."/>
            <person name="Andreopoulos W."/>
            <person name="Labutti K."/>
            <person name="Pangilinan J."/>
            <person name="Floch G.L."/>
            <person name="Makela M.R."/>
            <person name="Henrissat B."/>
            <person name="Grigoriev I.V."/>
            <person name="Crouch J.A."/>
            <person name="De Vries R.P."/>
            <person name="Sukno S.A."/>
            <person name="Thon M.R."/>
        </authorList>
    </citation>
    <scope>NUCLEOTIDE SEQUENCE</scope>
    <source>
        <strain evidence="4">CBS 125086</strain>
    </source>
</reference>
<gene>
    <name evidence="4" type="ORF">LY79DRAFT_592508</name>
</gene>
<comment type="caution">
    <text evidence="4">The sequence shown here is derived from an EMBL/GenBank/DDBJ whole genome shotgun (WGS) entry which is preliminary data.</text>
</comment>
<dbReference type="InterPro" id="IPR001138">
    <property type="entry name" value="Zn2Cys6_DnaBD"/>
</dbReference>
<dbReference type="CDD" id="cd00067">
    <property type="entry name" value="GAL4"/>
    <property type="match status" value="1"/>
</dbReference>
<dbReference type="PROSITE" id="PS50048">
    <property type="entry name" value="ZN2_CY6_FUNGAL_2"/>
    <property type="match status" value="1"/>
</dbReference>
<evidence type="ECO:0000256" key="1">
    <source>
        <dbReference type="ARBA" id="ARBA00023242"/>
    </source>
</evidence>
<evidence type="ECO:0000313" key="4">
    <source>
        <dbReference type="EMBL" id="KAK1580086.1"/>
    </source>
</evidence>
<dbReference type="GeneID" id="85445670"/>
<sequence length="226" mass="24985">MSPIFVSYKTPATKRRCYREIRPALESGHSHVTASCPDTTRKRSLDDDDDVAPGPPLRQPSSSPEQKRRNVSVACESCRKRKIKCSAGQPKCSGCMAKGLECRYNSDPSESRVASLKRKYDEIASRNDSLERFYAVMRSMPEGQAYQVLKRIRSGASADDIVREIEAGCLLMELASRGDETAHGQEQPEVAEAGRPMFGAEGVDISRAYPSWTCSPVHQCHVAIDS</sequence>
<feature type="region of interest" description="Disordered" evidence="2">
    <location>
        <begin position="27"/>
        <end position="70"/>
    </location>
</feature>
<organism evidence="4 5">
    <name type="scientific">Colletotrichum navitas</name>
    <dbReference type="NCBI Taxonomy" id="681940"/>
    <lineage>
        <taxon>Eukaryota</taxon>
        <taxon>Fungi</taxon>
        <taxon>Dikarya</taxon>
        <taxon>Ascomycota</taxon>
        <taxon>Pezizomycotina</taxon>
        <taxon>Sordariomycetes</taxon>
        <taxon>Hypocreomycetidae</taxon>
        <taxon>Glomerellales</taxon>
        <taxon>Glomerellaceae</taxon>
        <taxon>Colletotrichum</taxon>
        <taxon>Colletotrichum graminicola species complex</taxon>
    </lineage>
</organism>
<dbReference type="Pfam" id="PF00172">
    <property type="entry name" value="Zn_clus"/>
    <property type="match status" value="1"/>
</dbReference>
<dbReference type="EMBL" id="JAHLJV010000059">
    <property type="protein sequence ID" value="KAK1580086.1"/>
    <property type="molecule type" value="Genomic_DNA"/>
</dbReference>
<dbReference type="InterPro" id="IPR053187">
    <property type="entry name" value="Notoamide_regulator"/>
</dbReference>
<evidence type="ECO:0000256" key="2">
    <source>
        <dbReference type="SAM" id="MobiDB-lite"/>
    </source>
</evidence>
<dbReference type="PANTHER" id="PTHR47256:SF1">
    <property type="entry name" value="ZN(II)2CYS6 TRANSCRIPTION FACTOR (EUROFUNG)"/>
    <property type="match status" value="1"/>
</dbReference>
<dbReference type="InterPro" id="IPR036864">
    <property type="entry name" value="Zn2-C6_fun-type_DNA-bd_sf"/>
</dbReference>
<dbReference type="RefSeq" id="XP_060411154.1">
    <property type="nucleotide sequence ID" value="XM_060561430.1"/>
</dbReference>
<evidence type="ECO:0000313" key="5">
    <source>
        <dbReference type="Proteomes" id="UP001230504"/>
    </source>
</evidence>
<evidence type="ECO:0000259" key="3">
    <source>
        <dbReference type="PROSITE" id="PS50048"/>
    </source>
</evidence>
<dbReference type="GO" id="GO:0000981">
    <property type="term" value="F:DNA-binding transcription factor activity, RNA polymerase II-specific"/>
    <property type="evidence" value="ECO:0007669"/>
    <property type="project" value="InterPro"/>
</dbReference>
<dbReference type="PROSITE" id="PS00463">
    <property type="entry name" value="ZN2_CY6_FUNGAL_1"/>
    <property type="match status" value="1"/>
</dbReference>
<dbReference type="Proteomes" id="UP001230504">
    <property type="component" value="Unassembled WGS sequence"/>
</dbReference>
<keyword evidence="5" id="KW-1185">Reference proteome</keyword>
<dbReference type="PANTHER" id="PTHR47256">
    <property type="entry name" value="ZN(II)2CYS6 TRANSCRIPTION FACTOR (EUROFUNG)-RELATED"/>
    <property type="match status" value="1"/>
</dbReference>
<dbReference type="Gene3D" id="4.10.240.10">
    <property type="entry name" value="Zn(2)-C6 fungal-type DNA-binding domain"/>
    <property type="match status" value="1"/>
</dbReference>
<feature type="domain" description="Zn(2)-C6 fungal-type" evidence="3">
    <location>
        <begin position="74"/>
        <end position="104"/>
    </location>
</feature>
<accession>A0AAD8V1L3</accession>